<proteinExistence type="predicted"/>
<comment type="caution">
    <text evidence="1">The sequence shown here is derived from an EMBL/GenBank/DDBJ whole genome shotgun (WGS) entry which is preliminary data.</text>
</comment>
<evidence type="ECO:0000313" key="2">
    <source>
        <dbReference type="Proteomes" id="UP000824469"/>
    </source>
</evidence>
<accession>A0AA38EZ06</accession>
<keyword evidence="2" id="KW-1185">Reference proteome</keyword>
<protein>
    <submittedName>
        <fullName evidence="1">Uncharacterized protein</fullName>
    </submittedName>
</protein>
<dbReference type="EMBL" id="JAHRHJ020003813">
    <property type="protein sequence ID" value="KAH9287934.1"/>
    <property type="molecule type" value="Genomic_DNA"/>
</dbReference>
<dbReference type="Proteomes" id="UP000824469">
    <property type="component" value="Unassembled WGS sequence"/>
</dbReference>
<sequence>MDNLACELNKLLPYWLEKTHMERVQWIYAIWQIVRCNSLTLLALSFLPYYLSLSLSLRRGRKRKAVVVLGDSKDYNMSVDEMRGYFSLRPLKDLEIISSQKISTGPNYVYWVMHGGYYYITHGNTLCELAKCYKELGEDIIFVERALPITATLSVGNKLSQTEGYEKILSRRYHCSKGTDCVIPTWFDYVDLNGKFWGVLSTVPLFLQAKEYYRLSNLVSLVIILFDCNRSWMYGIYSGLFDSFVKWVKLNVFKETTALYNFFSIFSSRWRYCDTVKKHAYVAQPGDVVNLRCYSKLESMEDLEIVNWKRYTHDTNDQNICMEIVKDKGHWSLIRYKDEYAEVKLNKPVYVSDHSLSVHSTHVTAPVVY</sequence>
<organism evidence="1 2">
    <name type="scientific">Taxus chinensis</name>
    <name type="common">Chinese yew</name>
    <name type="synonym">Taxus wallichiana var. chinensis</name>
    <dbReference type="NCBI Taxonomy" id="29808"/>
    <lineage>
        <taxon>Eukaryota</taxon>
        <taxon>Viridiplantae</taxon>
        <taxon>Streptophyta</taxon>
        <taxon>Embryophyta</taxon>
        <taxon>Tracheophyta</taxon>
        <taxon>Spermatophyta</taxon>
        <taxon>Pinopsida</taxon>
        <taxon>Pinidae</taxon>
        <taxon>Conifers II</taxon>
        <taxon>Cupressales</taxon>
        <taxon>Taxaceae</taxon>
        <taxon>Taxus</taxon>
    </lineage>
</organism>
<gene>
    <name evidence="1" type="ORF">KI387_032051</name>
</gene>
<evidence type="ECO:0000313" key="1">
    <source>
        <dbReference type="EMBL" id="KAH9287934.1"/>
    </source>
</evidence>
<name>A0AA38EZ06_TAXCH</name>
<reference evidence="1 2" key="1">
    <citation type="journal article" date="2021" name="Nat. Plants">
        <title>The Taxus genome provides insights into paclitaxel biosynthesis.</title>
        <authorList>
            <person name="Xiong X."/>
            <person name="Gou J."/>
            <person name="Liao Q."/>
            <person name="Li Y."/>
            <person name="Zhou Q."/>
            <person name="Bi G."/>
            <person name="Li C."/>
            <person name="Du R."/>
            <person name="Wang X."/>
            <person name="Sun T."/>
            <person name="Guo L."/>
            <person name="Liang H."/>
            <person name="Lu P."/>
            <person name="Wu Y."/>
            <person name="Zhang Z."/>
            <person name="Ro D.K."/>
            <person name="Shang Y."/>
            <person name="Huang S."/>
            <person name="Yan J."/>
        </authorList>
    </citation>
    <scope>NUCLEOTIDE SEQUENCE [LARGE SCALE GENOMIC DNA]</scope>
    <source>
        <strain evidence="1">Ta-2019</strain>
    </source>
</reference>
<dbReference type="AlphaFoldDB" id="A0AA38EZ06"/>
<dbReference type="OMA" id="MERVQWI"/>